<dbReference type="EMBL" id="HBHP01020629">
    <property type="protein sequence ID" value="CAD9768878.1"/>
    <property type="molecule type" value="Transcribed_RNA"/>
</dbReference>
<sequence>MDTWVPNPLRYGESMQVEIVANVFYADFFWTTNDTVCSDETVLPGYNLTRPLVEVPLDAGPVLDDTVFLAGVNFASGFLYEYIALLNRFLPPATPDTTIAEFVVNSAIGYSCAISTRSSGSAFTRVGNETIRTGEGYIFQFDDCADTQRQPKSYRANCTNLFGTHSKAFTIDITEKLGCEGSYNPFIILGSGMPFDRDRYPPQIIHAAPNCSATEVCLVRQP</sequence>
<dbReference type="AlphaFoldDB" id="A0A7S2TTA0"/>
<name>A0A7S2TTA0_9EUKA</name>
<reference evidence="1" key="1">
    <citation type="submission" date="2021-01" db="EMBL/GenBank/DDBJ databases">
        <authorList>
            <person name="Corre E."/>
            <person name="Pelletier E."/>
            <person name="Niang G."/>
            <person name="Scheremetjew M."/>
            <person name="Finn R."/>
            <person name="Kale V."/>
            <person name="Holt S."/>
            <person name="Cochrane G."/>
            <person name="Meng A."/>
            <person name="Brown T."/>
            <person name="Cohen L."/>
        </authorList>
    </citation>
    <scope>NUCLEOTIDE SEQUENCE</scope>
    <source>
        <strain evidence="1">CCMP622</strain>
    </source>
</reference>
<gene>
    <name evidence="1" type="ORF">LSP00402_LOCUS12859</name>
</gene>
<proteinExistence type="predicted"/>
<protein>
    <submittedName>
        <fullName evidence="1">Uncharacterized protein</fullName>
    </submittedName>
</protein>
<evidence type="ECO:0000313" key="1">
    <source>
        <dbReference type="EMBL" id="CAD9768878.1"/>
    </source>
</evidence>
<organism evidence="1">
    <name type="scientific">Lotharella oceanica</name>
    <dbReference type="NCBI Taxonomy" id="641309"/>
    <lineage>
        <taxon>Eukaryota</taxon>
        <taxon>Sar</taxon>
        <taxon>Rhizaria</taxon>
        <taxon>Cercozoa</taxon>
        <taxon>Chlorarachniophyceae</taxon>
        <taxon>Lotharella</taxon>
    </lineage>
</organism>
<accession>A0A7S2TTA0</accession>